<gene>
    <name evidence="1" type="ORF">VNO77_08722</name>
</gene>
<evidence type="ECO:0000313" key="2">
    <source>
        <dbReference type="Proteomes" id="UP001367508"/>
    </source>
</evidence>
<dbReference type="AlphaFoldDB" id="A0AAN9MA91"/>
<evidence type="ECO:0000313" key="1">
    <source>
        <dbReference type="EMBL" id="KAK7350291.1"/>
    </source>
</evidence>
<keyword evidence="2" id="KW-1185">Reference proteome</keyword>
<sequence>MDGENRIGVSQVPRWGLRSWRQGHMCWQWHAMVGDMWLKQMHADVQDPLDLLRWSVSFKFAQNFFYALFYRKVTNSPLGKEMIDIESDNSLKRITSMLSYAPID</sequence>
<name>A0AAN9MA91_CANGL</name>
<proteinExistence type="predicted"/>
<comment type="caution">
    <text evidence="1">The sequence shown here is derived from an EMBL/GenBank/DDBJ whole genome shotgun (WGS) entry which is preliminary data.</text>
</comment>
<dbReference type="EMBL" id="JAYMYQ010000002">
    <property type="protein sequence ID" value="KAK7350291.1"/>
    <property type="molecule type" value="Genomic_DNA"/>
</dbReference>
<dbReference type="Proteomes" id="UP001367508">
    <property type="component" value="Unassembled WGS sequence"/>
</dbReference>
<protein>
    <submittedName>
        <fullName evidence="1">Uncharacterized protein</fullName>
    </submittedName>
</protein>
<organism evidence="1 2">
    <name type="scientific">Canavalia gladiata</name>
    <name type="common">Sword bean</name>
    <name type="synonym">Dolichos gladiatus</name>
    <dbReference type="NCBI Taxonomy" id="3824"/>
    <lineage>
        <taxon>Eukaryota</taxon>
        <taxon>Viridiplantae</taxon>
        <taxon>Streptophyta</taxon>
        <taxon>Embryophyta</taxon>
        <taxon>Tracheophyta</taxon>
        <taxon>Spermatophyta</taxon>
        <taxon>Magnoliopsida</taxon>
        <taxon>eudicotyledons</taxon>
        <taxon>Gunneridae</taxon>
        <taxon>Pentapetalae</taxon>
        <taxon>rosids</taxon>
        <taxon>fabids</taxon>
        <taxon>Fabales</taxon>
        <taxon>Fabaceae</taxon>
        <taxon>Papilionoideae</taxon>
        <taxon>50 kb inversion clade</taxon>
        <taxon>NPAAA clade</taxon>
        <taxon>indigoferoid/millettioid clade</taxon>
        <taxon>Phaseoleae</taxon>
        <taxon>Canavalia</taxon>
    </lineage>
</organism>
<reference evidence="1 2" key="1">
    <citation type="submission" date="2024-01" db="EMBL/GenBank/DDBJ databases">
        <title>The genomes of 5 underutilized Papilionoideae crops provide insights into root nodulation and disease resistanc.</title>
        <authorList>
            <person name="Jiang F."/>
        </authorList>
    </citation>
    <scope>NUCLEOTIDE SEQUENCE [LARGE SCALE GENOMIC DNA]</scope>
    <source>
        <strain evidence="1">LVBAO_FW01</strain>
        <tissue evidence="1">Leaves</tissue>
    </source>
</reference>
<accession>A0AAN9MA91</accession>